<dbReference type="PROSITE" id="PS51886">
    <property type="entry name" value="TLDC"/>
    <property type="match status" value="1"/>
</dbReference>
<name>A0A9N9K9F3_9GLOM</name>
<evidence type="ECO:0000259" key="1">
    <source>
        <dbReference type="PROSITE" id="PS51886"/>
    </source>
</evidence>
<evidence type="ECO:0000313" key="3">
    <source>
        <dbReference type="Proteomes" id="UP000789396"/>
    </source>
</evidence>
<feature type="domain" description="TLDc" evidence="1">
    <location>
        <begin position="32"/>
        <end position="188"/>
    </location>
</feature>
<comment type="caution">
    <text evidence="2">The sequence shown here is derived from an EMBL/GenBank/DDBJ whole genome shotgun (WGS) entry which is preliminary data.</text>
</comment>
<accession>A0A9N9K9F3</accession>
<proteinExistence type="predicted"/>
<dbReference type="Proteomes" id="UP000789396">
    <property type="component" value="Unassembled WGS sequence"/>
</dbReference>
<dbReference type="InterPro" id="IPR006571">
    <property type="entry name" value="TLDc_dom"/>
</dbReference>
<dbReference type="OrthoDB" id="298084at2759"/>
<protein>
    <submittedName>
        <fullName evidence="2">2427_t:CDS:1</fullName>
    </submittedName>
</protein>
<dbReference type="AlphaFoldDB" id="A0A9N9K9F3"/>
<feature type="non-terminal residue" evidence="2">
    <location>
        <position position="188"/>
    </location>
</feature>
<feature type="non-terminal residue" evidence="2">
    <location>
        <position position="1"/>
    </location>
</feature>
<sequence length="188" mass="21685">ILPDLSDELFRSIDPKHDLLQKRVSAYPFDSRIINAKDAALIATWIDNKQEKPYRFKELPFKFELIYRASQEHFSINKFHESCDNKGPTVVIIKVLNSEEIIGGYNPLDWRSVELINDGNRRLPSYVYNNHKCKTSKSFIFSLLSSSKGAIPRFSRISTKNEAIIWCNNKGPCFGLQDLWIQNNSSVT</sequence>
<gene>
    <name evidence="2" type="ORF">RFULGI_LOCUS19273</name>
</gene>
<reference evidence="2" key="1">
    <citation type="submission" date="2021-06" db="EMBL/GenBank/DDBJ databases">
        <authorList>
            <person name="Kallberg Y."/>
            <person name="Tangrot J."/>
            <person name="Rosling A."/>
        </authorList>
    </citation>
    <scope>NUCLEOTIDE SEQUENCE</scope>
    <source>
        <strain evidence="2">IN212</strain>
    </source>
</reference>
<evidence type="ECO:0000313" key="2">
    <source>
        <dbReference type="EMBL" id="CAG8816598.1"/>
    </source>
</evidence>
<organism evidence="2 3">
    <name type="scientific">Racocetra fulgida</name>
    <dbReference type="NCBI Taxonomy" id="60492"/>
    <lineage>
        <taxon>Eukaryota</taxon>
        <taxon>Fungi</taxon>
        <taxon>Fungi incertae sedis</taxon>
        <taxon>Mucoromycota</taxon>
        <taxon>Glomeromycotina</taxon>
        <taxon>Glomeromycetes</taxon>
        <taxon>Diversisporales</taxon>
        <taxon>Gigasporaceae</taxon>
        <taxon>Racocetra</taxon>
    </lineage>
</organism>
<dbReference type="Pfam" id="PF07534">
    <property type="entry name" value="TLD"/>
    <property type="match status" value="1"/>
</dbReference>
<dbReference type="EMBL" id="CAJVPZ010093072">
    <property type="protein sequence ID" value="CAG8816598.1"/>
    <property type="molecule type" value="Genomic_DNA"/>
</dbReference>
<keyword evidence="3" id="KW-1185">Reference proteome</keyword>